<feature type="domain" description="Beta-lactamase class A catalytic" evidence="4">
    <location>
        <begin position="154"/>
        <end position="303"/>
    </location>
</feature>
<dbReference type="InterPro" id="IPR012338">
    <property type="entry name" value="Beta-lactam/transpept-like"/>
</dbReference>
<evidence type="ECO:0000313" key="6">
    <source>
        <dbReference type="Proteomes" id="UP000829517"/>
    </source>
</evidence>
<dbReference type="InterPro" id="IPR000871">
    <property type="entry name" value="Beta-lactam_class-A"/>
</dbReference>
<proteinExistence type="inferred from homology"/>
<name>A0ABS9J5M2_9FLAO</name>
<reference evidence="5 6" key="1">
    <citation type="submission" date="2021-01" db="EMBL/GenBank/DDBJ databases">
        <title>Genome sequencing of Joostella atrarenae M1-2 (= KCTC 23194).</title>
        <authorList>
            <person name="Zakaria M.R."/>
            <person name="Lam M.Q."/>
            <person name="Chong C.S."/>
        </authorList>
    </citation>
    <scope>NUCLEOTIDE SEQUENCE [LARGE SCALE GENOMIC DNA]</scope>
    <source>
        <strain evidence="5 6">M1-2</strain>
    </source>
</reference>
<keyword evidence="5" id="KW-0378">Hydrolase</keyword>
<protein>
    <recommendedName>
        <fullName evidence="3">beta-lactamase</fullName>
        <ecNumber evidence="3">3.5.2.6</ecNumber>
    </recommendedName>
</protein>
<comment type="similarity">
    <text evidence="2">Belongs to the class-A beta-lactamase family.</text>
</comment>
<dbReference type="Proteomes" id="UP000829517">
    <property type="component" value="Unassembled WGS sequence"/>
</dbReference>
<gene>
    <name evidence="5" type="ORF">JM658_12500</name>
</gene>
<evidence type="ECO:0000259" key="4">
    <source>
        <dbReference type="Pfam" id="PF13354"/>
    </source>
</evidence>
<comment type="catalytic activity">
    <reaction evidence="1">
        <text>a beta-lactam + H2O = a substituted beta-amino acid</text>
        <dbReference type="Rhea" id="RHEA:20401"/>
        <dbReference type="ChEBI" id="CHEBI:15377"/>
        <dbReference type="ChEBI" id="CHEBI:35627"/>
        <dbReference type="ChEBI" id="CHEBI:140347"/>
        <dbReference type="EC" id="3.5.2.6"/>
    </reaction>
</comment>
<dbReference type="PANTHER" id="PTHR35333:SF3">
    <property type="entry name" value="BETA-LACTAMASE-TYPE TRANSPEPTIDASE FOLD CONTAINING PROTEIN"/>
    <property type="match status" value="1"/>
</dbReference>
<dbReference type="InterPro" id="IPR045155">
    <property type="entry name" value="Beta-lactam_cat"/>
</dbReference>
<dbReference type="Gene3D" id="3.40.710.10">
    <property type="entry name" value="DD-peptidase/beta-lactamase superfamily"/>
    <property type="match status" value="1"/>
</dbReference>
<dbReference type="GO" id="GO:0016787">
    <property type="term" value="F:hydrolase activity"/>
    <property type="evidence" value="ECO:0007669"/>
    <property type="project" value="UniProtKB-KW"/>
</dbReference>
<evidence type="ECO:0000256" key="1">
    <source>
        <dbReference type="ARBA" id="ARBA00001526"/>
    </source>
</evidence>
<dbReference type="PANTHER" id="PTHR35333">
    <property type="entry name" value="BETA-LACTAMASE"/>
    <property type="match status" value="1"/>
</dbReference>
<sequence length="326" mass="37148">MKLDRIKYGAICATLVFFVLIGYSTHAKNNNLTNNLLKKFSRDTITNSYKPKNISLPLNEYATKPLKNYFNKDLQKSLLREVSKNTKWKQLIDAKKMSIGVVDLTDATNPRFASINGDNMMYAASLPKIAILLAVEDALEKGELRHTPEIEKDMRLMISKSNNQAATRLIDKVGYKKIEEVLTCDQYHLYEKQNGGGLWVGKRYAAGGATNREPIKNLSHAATADQVCRFYFNLANGELVSKERSEHMLAMLKDPELHHKFVNTLMKIDPNSVLYRKSGTWKNWHADSVLVWGEKRKYILVALIEDANGEQIMRNLVLPVEKTIKQ</sequence>
<evidence type="ECO:0000256" key="2">
    <source>
        <dbReference type="ARBA" id="ARBA00009009"/>
    </source>
</evidence>
<keyword evidence="6" id="KW-1185">Reference proteome</keyword>
<accession>A0ABS9J5M2</accession>
<organism evidence="5 6">
    <name type="scientific">Joostella atrarenae</name>
    <dbReference type="NCBI Taxonomy" id="679257"/>
    <lineage>
        <taxon>Bacteria</taxon>
        <taxon>Pseudomonadati</taxon>
        <taxon>Bacteroidota</taxon>
        <taxon>Flavobacteriia</taxon>
        <taxon>Flavobacteriales</taxon>
        <taxon>Flavobacteriaceae</taxon>
        <taxon>Joostella</taxon>
    </lineage>
</organism>
<evidence type="ECO:0000313" key="5">
    <source>
        <dbReference type="EMBL" id="MCF8715648.1"/>
    </source>
</evidence>
<dbReference type="EC" id="3.5.2.6" evidence="3"/>
<dbReference type="Pfam" id="PF13354">
    <property type="entry name" value="Beta-lactamase2"/>
    <property type="match status" value="2"/>
</dbReference>
<comment type="caution">
    <text evidence="5">The sequence shown here is derived from an EMBL/GenBank/DDBJ whole genome shotgun (WGS) entry which is preliminary data.</text>
</comment>
<evidence type="ECO:0000256" key="3">
    <source>
        <dbReference type="ARBA" id="ARBA00012865"/>
    </source>
</evidence>
<feature type="domain" description="Beta-lactamase class A catalytic" evidence="4">
    <location>
        <begin position="99"/>
        <end position="149"/>
    </location>
</feature>
<dbReference type="EMBL" id="JAETXX010000008">
    <property type="protein sequence ID" value="MCF8715648.1"/>
    <property type="molecule type" value="Genomic_DNA"/>
</dbReference>
<dbReference type="SUPFAM" id="SSF56601">
    <property type="entry name" value="beta-lactamase/transpeptidase-like"/>
    <property type="match status" value="1"/>
</dbReference>